<dbReference type="Gene3D" id="1.20.1540.10">
    <property type="entry name" value="Rhomboid-like"/>
    <property type="match status" value="1"/>
</dbReference>
<keyword evidence="5 8" id="KW-1133">Transmembrane helix</keyword>
<evidence type="ECO:0000256" key="4">
    <source>
        <dbReference type="ARBA" id="ARBA00022801"/>
    </source>
</evidence>
<dbReference type="Pfam" id="PF01694">
    <property type="entry name" value="Rhomboid"/>
    <property type="match status" value="1"/>
</dbReference>
<protein>
    <recommendedName>
        <fullName evidence="9">Peptidase S54 rhomboid domain-containing protein</fullName>
    </recommendedName>
</protein>
<dbReference type="InterPro" id="IPR022764">
    <property type="entry name" value="Peptidase_S54_rhomboid_dom"/>
</dbReference>
<evidence type="ECO:0000256" key="3">
    <source>
        <dbReference type="ARBA" id="ARBA00022692"/>
    </source>
</evidence>
<dbReference type="GO" id="GO:0006465">
    <property type="term" value="P:signal peptide processing"/>
    <property type="evidence" value="ECO:0007669"/>
    <property type="project" value="TreeGrafter"/>
</dbReference>
<feature type="transmembrane region" description="Helical" evidence="8">
    <location>
        <begin position="443"/>
        <end position="463"/>
    </location>
</feature>
<keyword evidence="4" id="KW-0378">Hydrolase</keyword>
<evidence type="ECO:0000256" key="5">
    <source>
        <dbReference type="ARBA" id="ARBA00022989"/>
    </source>
</evidence>
<comment type="similarity">
    <text evidence="2">Belongs to the peptidase S54 family.</text>
</comment>
<keyword evidence="3 8" id="KW-0812">Transmembrane</keyword>
<evidence type="ECO:0000313" key="10">
    <source>
        <dbReference type="EMBL" id="KAE9969977.1"/>
    </source>
</evidence>
<gene>
    <name evidence="10" type="ORF">EG328_006539</name>
</gene>
<accession>A0A8H3UG01</accession>
<evidence type="ECO:0000256" key="8">
    <source>
        <dbReference type="SAM" id="Phobius"/>
    </source>
</evidence>
<feature type="transmembrane region" description="Helical" evidence="8">
    <location>
        <begin position="328"/>
        <end position="349"/>
    </location>
</feature>
<dbReference type="GO" id="GO:0016020">
    <property type="term" value="C:membrane"/>
    <property type="evidence" value="ECO:0007669"/>
    <property type="project" value="UniProtKB-SubCell"/>
</dbReference>
<feature type="transmembrane region" description="Helical" evidence="8">
    <location>
        <begin position="502"/>
        <end position="520"/>
    </location>
</feature>
<evidence type="ECO:0000256" key="1">
    <source>
        <dbReference type="ARBA" id="ARBA00004141"/>
    </source>
</evidence>
<feature type="region of interest" description="Disordered" evidence="7">
    <location>
        <begin position="258"/>
        <end position="278"/>
    </location>
</feature>
<sequence>MNNVWTIAIKAPCTGLRSSLIPRCRRSGPIALLTGFAKSVTPCRAYSSRASGTTTSPSIRSLLPPWRIVQARWYASDSTTSYAPPGTKKKNKIPPTINQTKPTEYQENEIEDEEFEPPSTVELSAEQIVEIFGPGTPFDLGMQILQELQMRRVSGELQDKGIDLSELNVTEVQAMAGLDYLRDNFPVDEEAAAKEWQQLEIERLTKAIEDRAERVGLYKKKEIEYEEEEEQEERQPKQVTNVYGDSVLVQRQKELKAKEETEAKAKKEEAEKTGQPVESYRGQQMVLAKEQQIDVRRAAKQKKAEEYAKAAEIPEEKILAKRSAFSRLLFPTLFSLVVIVAMLLFAEAYEPPTSSMRMFPLVSPAMATCMGIALVNMVVFILWRRPELWGWFNRNMMMSAGHPISLSMLGSIFSHQQVYHIFMNGLILFLAGPTVCEEIGRGNFITLFVVSGVGANLLSLWYNVLTKNYLMSSLGMSGAVYGLVAAYFLIADRRRIGSENWGVNYPGWIVFVPLLLGELVMWRKMPSLGPQSVGGTSDHANHVGGMVTGAILGLWLKRMKAEQEKAWQEYDAGVIPVSDNETEAIATPVSVVEKDV</sequence>
<organism evidence="10 11">
    <name type="scientific">Venturia inaequalis</name>
    <name type="common">Apple scab fungus</name>
    <dbReference type="NCBI Taxonomy" id="5025"/>
    <lineage>
        <taxon>Eukaryota</taxon>
        <taxon>Fungi</taxon>
        <taxon>Dikarya</taxon>
        <taxon>Ascomycota</taxon>
        <taxon>Pezizomycotina</taxon>
        <taxon>Dothideomycetes</taxon>
        <taxon>Pleosporomycetidae</taxon>
        <taxon>Venturiales</taxon>
        <taxon>Venturiaceae</taxon>
        <taxon>Venturia</taxon>
    </lineage>
</organism>
<reference evidence="10 11" key="1">
    <citation type="submission" date="2018-12" db="EMBL/GenBank/DDBJ databases">
        <title>Venturia inaequalis Genome Resource.</title>
        <authorList>
            <person name="Lichtner F.J."/>
        </authorList>
    </citation>
    <scope>NUCLEOTIDE SEQUENCE [LARGE SCALE GENOMIC DNA]</scope>
    <source>
        <strain evidence="10 11">120213</strain>
    </source>
</reference>
<dbReference type="InterPro" id="IPR050925">
    <property type="entry name" value="Rhomboid_protease_S54"/>
</dbReference>
<dbReference type="AlphaFoldDB" id="A0A8H3UG01"/>
<feature type="transmembrane region" description="Helical" evidence="8">
    <location>
        <begin position="469"/>
        <end position="490"/>
    </location>
</feature>
<comment type="subcellular location">
    <subcellularLocation>
        <location evidence="1">Membrane</location>
        <topology evidence="1">Multi-pass membrane protein</topology>
    </subcellularLocation>
</comment>
<evidence type="ECO:0000256" key="7">
    <source>
        <dbReference type="SAM" id="MobiDB-lite"/>
    </source>
</evidence>
<dbReference type="InterPro" id="IPR035952">
    <property type="entry name" value="Rhomboid-like_sf"/>
</dbReference>
<proteinExistence type="inferred from homology"/>
<dbReference type="GO" id="GO:0004252">
    <property type="term" value="F:serine-type endopeptidase activity"/>
    <property type="evidence" value="ECO:0007669"/>
    <property type="project" value="InterPro"/>
</dbReference>
<dbReference type="PANTHER" id="PTHR43731">
    <property type="entry name" value="RHOMBOID PROTEASE"/>
    <property type="match status" value="1"/>
</dbReference>
<feature type="compositionally biased region" description="Basic and acidic residues" evidence="7">
    <location>
        <begin position="258"/>
        <end position="272"/>
    </location>
</feature>
<feature type="domain" description="Peptidase S54 rhomboid" evidence="9">
    <location>
        <begin position="408"/>
        <end position="556"/>
    </location>
</feature>
<feature type="transmembrane region" description="Helical" evidence="8">
    <location>
        <begin position="395"/>
        <end position="413"/>
    </location>
</feature>
<keyword evidence="6 8" id="KW-0472">Membrane</keyword>
<feature type="transmembrane region" description="Helical" evidence="8">
    <location>
        <begin position="419"/>
        <end position="436"/>
    </location>
</feature>
<feature type="region of interest" description="Disordered" evidence="7">
    <location>
        <begin position="79"/>
        <end position="110"/>
    </location>
</feature>
<dbReference type="Proteomes" id="UP000447873">
    <property type="component" value="Unassembled WGS sequence"/>
</dbReference>
<comment type="caution">
    <text evidence="10">The sequence shown here is derived from an EMBL/GenBank/DDBJ whole genome shotgun (WGS) entry which is preliminary data.</text>
</comment>
<feature type="transmembrane region" description="Helical" evidence="8">
    <location>
        <begin position="361"/>
        <end position="383"/>
    </location>
</feature>
<dbReference type="SUPFAM" id="SSF144091">
    <property type="entry name" value="Rhomboid-like"/>
    <property type="match status" value="1"/>
</dbReference>
<name>A0A8H3UG01_VENIN</name>
<dbReference type="PANTHER" id="PTHR43731:SF14">
    <property type="entry name" value="PRESENILIN-ASSOCIATED RHOMBOID-LIKE PROTEIN, MITOCHONDRIAL"/>
    <property type="match status" value="1"/>
</dbReference>
<evidence type="ECO:0000256" key="6">
    <source>
        <dbReference type="ARBA" id="ARBA00023136"/>
    </source>
</evidence>
<dbReference type="EMBL" id="WNWS01000348">
    <property type="protein sequence ID" value="KAE9969977.1"/>
    <property type="molecule type" value="Genomic_DNA"/>
</dbReference>
<evidence type="ECO:0000256" key="2">
    <source>
        <dbReference type="ARBA" id="ARBA00009045"/>
    </source>
</evidence>
<evidence type="ECO:0000259" key="9">
    <source>
        <dbReference type="Pfam" id="PF01694"/>
    </source>
</evidence>
<evidence type="ECO:0000313" key="11">
    <source>
        <dbReference type="Proteomes" id="UP000447873"/>
    </source>
</evidence>
<feature type="transmembrane region" description="Helical" evidence="8">
    <location>
        <begin position="540"/>
        <end position="556"/>
    </location>
</feature>